<dbReference type="Proteomes" id="UP000274922">
    <property type="component" value="Unassembled WGS sequence"/>
</dbReference>
<dbReference type="InterPro" id="IPR051620">
    <property type="entry name" value="ORF904-like_C"/>
</dbReference>
<dbReference type="STRING" id="1555241.A0A4P9X240"/>
<evidence type="ECO:0000313" key="3">
    <source>
        <dbReference type="Proteomes" id="UP000274922"/>
    </source>
</evidence>
<dbReference type="OrthoDB" id="2375545at2759"/>
<keyword evidence="1" id="KW-0378">Hydrolase</keyword>
<dbReference type="PANTHER" id="PTHR35372">
    <property type="entry name" value="ATP BINDING PROTEIN-RELATED"/>
    <property type="match status" value="1"/>
</dbReference>
<accession>A0A4P9X240</accession>
<dbReference type="InterPro" id="IPR027417">
    <property type="entry name" value="P-loop_NTPase"/>
</dbReference>
<evidence type="ECO:0008006" key="4">
    <source>
        <dbReference type="Google" id="ProtNLM"/>
    </source>
</evidence>
<dbReference type="Gene3D" id="3.40.50.300">
    <property type="entry name" value="P-loop containing nucleotide triphosphate hydrolases"/>
    <property type="match status" value="1"/>
</dbReference>
<keyword evidence="3" id="KW-1185">Reference proteome</keyword>
<gene>
    <name evidence="2" type="ORF">CXG81DRAFT_28145</name>
</gene>
<protein>
    <recommendedName>
        <fullName evidence="4">SF3 helicase domain-containing protein</fullName>
    </recommendedName>
</protein>
<evidence type="ECO:0000256" key="1">
    <source>
        <dbReference type="ARBA" id="ARBA00022801"/>
    </source>
</evidence>
<dbReference type="PANTHER" id="PTHR35372:SF2">
    <property type="entry name" value="SF3 HELICASE DOMAIN-CONTAINING PROTEIN"/>
    <property type="match status" value="1"/>
</dbReference>
<name>A0A4P9X240_9FUNG</name>
<proteinExistence type="predicted"/>
<dbReference type="AlphaFoldDB" id="A0A4P9X240"/>
<sequence length="340" mass="38489">MWQMFPGDPVRDELFWQASSNLSYSIAAYILSLEASKHILPGSKNSLWWVERNGLWYLDESFQALGKMMTGPEFLRPFREAYDHYLTTSDELAALRGPSFSSKEQYIKLTVLEQRWRNLRKLLDGFMTFIDYALPVEDDPVIQDEILETLAKIFPEPDVLPWVQKLLGSNVTANKKQKFAVFLAGVGANGKSTLTNLLSAALGSFTGIMSSDTLVKEMPGGGKPWPDLANCANCRLVIVNEMKENVELNALNTGKFVETDVNEKENRYPRDHRIQDWPKNPVYVGQFMRLLIRWYGRYASEGLLSLPEPVDEATKAMFSNVVIYNAWGESGVGEIITPKS</sequence>
<dbReference type="GO" id="GO:0016787">
    <property type="term" value="F:hydrolase activity"/>
    <property type="evidence" value="ECO:0007669"/>
    <property type="project" value="UniProtKB-KW"/>
</dbReference>
<reference evidence="3" key="1">
    <citation type="journal article" date="2018" name="Nat. Microbiol.">
        <title>Leveraging single-cell genomics to expand the fungal tree of life.</title>
        <authorList>
            <person name="Ahrendt S.R."/>
            <person name="Quandt C.A."/>
            <person name="Ciobanu D."/>
            <person name="Clum A."/>
            <person name="Salamov A."/>
            <person name="Andreopoulos B."/>
            <person name="Cheng J.F."/>
            <person name="Woyke T."/>
            <person name="Pelin A."/>
            <person name="Henrissat B."/>
            <person name="Reynolds N.K."/>
            <person name="Benny G.L."/>
            <person name="Smith M.E."/>
            <person name="James T.Y."/>
            <person name="Grigoriev I.V."/>
        </authorList>
    </citation>
    <scope>NUCLEOTIDE SEQUENCE [LARGE SCALE GENOMIC DNA]</scope>
    <source>
        <strain evidence="3">ATCC 52028</strain>
    </source>
</reference>
<evidence type="ECO:0000313" key="2">
    <source>
        <dbReference type="EMBL" id="RKO99078.1"/>
    </source>
</evidence>
<organism evidence="2 3">
    <name type="scientific">Caulochytrium protostelioides</name>
    <dbReference type="NCBI Taxonomy" id="1555241"/>
    <lineage>
        <taxon>Eukaryota</taxon>
        <taxon>Fungi</taxon>
        <taxon>Fungi incertae sedis</taxon>
        <taxon>Chytridiomycota</taxon>
        <taxon>Chytridiomycota incertae sedis</taxon>
        <taxon>Chytridiomycetes</taxon>
        <taxon>Caulochytriales</taxon>
        <taxon>Caulochytriaceae</taxon>
        <taxon>Caulochytrium</taxon>
    </lineage>
</organism>
<dbReference type="EMBL" id="ML014323">
    <property type="protein sequence ID" value="RKO99078.1"/>
    <property type="molecule type" value="Genomic_DNA"/>
</dbReference>